<evidence type="ECO:0000313" key="2">
    <source>
        <dbReference type="Proteomes" id="UP001054821"/>
    </source>
</evidence>
<comment type="caution">
    <text evidence="1">The sequence shown here is derived from an EMBL/GenBank/DDBJ whole genome shotgun (WGS) entry which is preliminary data.</text>
</comment>
<evidence type="ECO:0000313" key="1">
    <source>
        <dbReference type="EMBL" id="KAI5334379.1"/>
    </source>
</evidence>
<sequence>MIMKDVAEILRHAEIKKARGLIRRLTESNRKQPLYWIASASLEEEAGEMEASRVLRKGFERITDFIVLWKAMVELATKSNEKDLILLL</sequence>
<gene>
    <name evidence="1" type="ORF">L3X38_024512</name>
</gene>
<organism evidence="1 2">
    <name type="scientific">Prunus dulcis</name>
    <name type="common">Almond</name>
    <name type="synonym">Amygdalus dulcis</name>
    <dbReference type="NCBI Taxonomy" id="3755"/>
    <lineage>
        <taxon>Eukaryota</taxon>
        <taxon>Viridiplantae</taxon>
        <taxon>Streptophyta</taxon>
        <taxon>Embryophyta</taxon>
        <taxon>Tracheophyta</taxon>
        <taxon>Spermatophyta</taxon>
        <taxon>Magnoliopsida</taxon>
        <taxon>eudicotyledons</taxon>
        <taxon>Gunneridae</taxon>
        <taxon>Pentapetalae</taxon>
        <taxon>rosids</taxon>
        <taxon>fabids</taxon>
        <taxon>Rosales</taxon>
        <taxon>Rosaceae</taxon>
        <taxon>Amygdaloideae</taxon>
        <taxon>Amygdaleae</taxon>
        <taxon>Prunus</taxon>
    </lineage>
</organism>
<keyword evidence="2" id="KW-1185">Reference proteome</keyword>
<dbReference type="Gene3D" id="1.25.40.10">
    <property type="entry name" value="Tetratricopeptide repeat domain"/>
    <property type="match status" value="1"/>
</dbReference>
<protein>
    <submittedName>
        <fullName evidence="1">Uncharacterized protein</fullName>
    </submittedName>
</protein>
<name>A0AAD4VZY3_PRUDU</name>
<dbReference type="Proteomes" id="UP001054821">
    <property type="component" value="Chromosome 4"/>
</dbReference>
<proteinExistence type="predicted"/>
<reference evidence="1 2" key="1">
    <citation type="journal article" date="2022" name="G3 (Bethesda)">
        <title>Whole-genome sequence and methylome profiling of the almond [Prunus dulcis (Mill.) D.A. Webb] cultivar 'Nonpareil'.</title>
        <authorList>
            <person name="D'Amico-Willman K.M."/>
            <person name="Ouma W.Z."/>
            <person name="Meulia T."/>
            <person name="Sideli G.M."/>
            <person name="Gradziel T.M."/>
            <person name="Fresnedo-Ramirez J."/>
        </authorList>
    </citation>
    <scope>NUCLEOTIDE SEQUENCE [LARGE SCALE GENOMIC DNA]</scope>
    <source>
        <strain evidence="1">Clone GOH B32 T37-40</strain>
    </source>
</reference>
<dbReference type="InterPro" id="IPR011990">
    <property type="entry name" value="TPR-like_helical_dom_sf"/>
</dbReference>
<dbReference type="EMBL" id="JAJFAZ020000004">
    <property type="protein sequence ID" value="KAI5334379.1"/>
    <property type="molecule type" value="Genomic_DNA"/>
</dbReference>
<dbReference type="AlphaFoldDB" id="A0AAD4VZY3"/>
<accession>A0AAD4VZY3</accession>